<keyword evidence="1" id="KW-1133">Transmembrane helix</keyword>
<comment type="caution">
    <text evidence="2">The sequence shown here is derived from an EMBL/GenBank/DDBJ whole genome shotgun (WGS) entry which is preliminary data.</text>
</comment>
<feature type="transmembrane region" description="Helical" evidence="1">
    <location>
        <begin position="287"/>
        <end position="309"/>
    </location>
</feature>
<organism evidence="2 3">
    <name type="scientific">Hymenobacter ginsengisoli</name>
    <dbReference type="NCBI Taxonomy" id="1051626"/>
    <lineage>
        <taxon>Bacteria</taxon>
        <taxon>Pseudomonadati</taxon>
        <taxon>Bacteroidota</taxon>
        <taxon>Cytophagia</taxon>
        <taxon>Cytophagales</taxon>
        <taxon>Hymenobacteraceae</taxon>
        <taxon>Hymenobacter</taxon>
    </lineage>
</organism>
<evidence type="ECO:0000313" key="3">
    <source>
        <dbReference type="Proteomes" id="UP001501243"/>
    </source>
</evidence>
<name>A0ABP8QL23_9BACT</name>
<dbReference type="RefSeq" id="WP_208129664.1">
    <property type="nucleotide sequence ID" value="NZ_BAABGQ010000006.1"/>
</dbReference>
<dbReference type="Proteomes" id="UP001501243">
    <property type="component" value="Unassembled WGS sequence"/>
</dbReference>
<proteinExistence type="predicted"/>
<keyword evidence="1" id="KW-0812">Transmembrane</keyword>
<sequence length="458" mass="50011">MADYATLGHYLPYLLGRRLRAVVWPADGGERAVALFLLGLMALYGAGFGFMLNHQNKAGLAEALPGILIGLNATWLVSTLLVDFFPTLRSVTRPLPELFPVSERQNVVTAFLLDLITLRRFMLGLGLLVAMLVAPRHAAIPGFSLLLLLGASVLSFNVRLLAALGRWRHPLLAANLLSLGLMAWWLSVPLAPYAQPLGVGMALLPWLVGAAQLHWLAPYFSARYLPATVAATTTPAGSTLARLPLEWKVYLRRAGAPLLYGLALKIIFLVVSGLYMTSNGKDLNPGLFFFAFLPLIGFSYVNNNLFAVVQNLVANELLRLGCTAHLLRLYARLVLPVVLVDCLVSVVLLVALFPASRLPQLWLLPLSVPPLLSLGLWGSLYLAKPAAEKINFANSRKNVSTAANLLTIAFALALFFVPLWWVRLPLAAVATVSAVWPLRQVLRNDGELRRKLWRGIGA</sequence>
<accession>A0ABP8QL23</accession>
<feature type="transmembrane region" description="Helical" evidence="1">
    <location>
        <begin position="197"/>
        <end position="217"/>
    </location>
</feature>
<evidence type="ECO:0008006" key="4">
    <source>
        <dbReference type="Google" id="ProtNLM"/>
    </source>
</evidence>
<reference evidence="3" key="1">
    <citation type="journal article" date="2019" name="Int. J. Syst. Evol. Microbiol.">
        <title>The Global Catalogue of Microorganisms (GCM) 10K type strain sequencing project: providing services to taxonomists for standard genome sequencing and annotation.</title>
        <authorList>
            <consortium name="The Broad Institute Genomics Platform"/>
            <consortium name="The Broad Institute Genome Sequencing Center for Infectious Disease"/>
            <person name="Wu L."/>
            <person name="Ma J."/>
        </authorList>
    </citation>
    <scope>NUCLEOTIDE SEQUENCE [LARGE SCALE GENOMIC DNA]</scope>
    <source>
        <strain evidence="3">JCM 17841</strain>
    </source>
</reference>
<keyword evidence="1" id="KW-0472">Membrane</keyword>
<feature type="transmembrane region" description="Helical" evidence="1">
    <location>
        <begin position="257"/>
        <end position="275"/>
    </location>
</feature>
<feature type="transmembrane region" description="Helical" evidence="1">
    <location>
        <begin position="329"/>
        <end position="355"/>
    </location>
</feature>
<protein>
    <recommendedName>
        <fullName evidence="4">ABC transporter permease</fullName>
    </recommendedName>
</protein>
<feature type="transmembrane region" description="Helical" evidence="1">
    <location>
        <begin position="64"/>
        <end position="88"/>
    </location>
</feature>
<feature type="transmembrane region" description="Helical" evidence="1">
    <location>
        <begin position="171"/>
        <end position="190"/>
    </location>
</feature>
<evidence type="ECO:0000256" key="1">
    <source>
        <dbReference type="SAM" id="Phobius"/>
    </source>
</evidence>
<feature type="transmembrane region" description="Helical" evidence="1">
    <location>
        <begin position="145"/>
        <end position="165"/>
    </location>
</feature>
<feature type="transmembrane region" description="Helical" evidence="1">
    <location>
        <begin position="402"/>
        <end position="420"/>
    </location>
</feature>
<keyword evidence="3" id="KW-1185">Reference proteome</keyword>
<gene>
    <name evidence="2" type="ORF">GCM10023172_29660</name>
</gene>
<evidence type="ECO:0000313" key="2">
    <source>
        <dbReference type="EMBL" id="GAA4503958.1"/>
    </source>
</evidence>
<feature type="transmembrane region" description="Helical" evidence="1">
    <location>
        <begin position="361"/>
        <end position="382"/>
    </location>
</feature>
<feature type="transmembrane region" description="Helical" evidence="1">
    <location>
        <begin position="32"/>
        <end position="52"/>
    </location>
</feature>
<dbReference type="EMBL" id="BAABGQ010000006">
    <property type="protein sequence ID" value="GAA4503958.1"/>
    <property type="molecule type" value="Genomic_DNA"/>
</dbReference>